<dbReference type="EMBL" id="FWWU01000009">
    <property type="protein sequence ID" value="SMB90053.1"/>
    <property type="molecule type" value="Genomic_DNA"/>
</dbReference>
<gene>
    <name evidence="2" type="ORF">SAMN00790413_00630</name>
</gene>
<dbReference type="OrthoDB" id="69852at2"/>
<dbReference type="GO" id="GO:0003677">
    <property type="term" value="F:DNA binding"/>
    <property type="evidence" value="ECO:0007669"/>
    <property type="project" value="UniProtKB-KW"/>
</dbReference>
<dbReference type="GO" id="GO:0003700">
    <property type="term" value="F:DNA-binding transcription factor activity"/>
    <property type="evidence" value="ECO:0007669"/>
    <property type="project" value="InterPro"/>
</dbReference>
<feature type="domain" description="HTH marR-type" evidence="1">
    <location>
        <begin position="16"/>
        <end position="148"/>
    </location>
</feature>
<dbReference type="SUPFAM" id="SSF46785">
    <property type="entry name" value="Winged helix' DNA-binding domain"/>
    <property type="match status" value="1"/>
</dbReference>
<keyword evidence="2" id="KW-0238">DNA-binding</keyword>
<dbReference type="PANTHER" id="PTHR39515:SF2">
    <property type="entry name" value="HTH-TYPE TRANSCRIPTIONAL REGULATOR RV0880"/>
    <property type="match status" value="1"/>
</dbReference>
<evidence type="ECO:0000313" key="2">
    <source>
        <dbReference type="EMBL" id="SMB90053.1"/>
    </source>
</evidence>
<evidence type="ECO:0000259" key="1">
    <source>
        <dbReference type="PROSITE" id="PS50995"/>
    </source>
</evidence>
<dbReference type="InterPro" id="IPR036390">
    <property type="entry name" value="WH_DNA-bd_sf"/>
</dbReference>
<dbReference type="RefSeq" id="WP_084048264.1">
    <property type="nucleotide sequence ID" value="NZ_FWWU01000009.1"/>
</dbReference>
<dbReference type="STRING" id="695939.SAMN00790413_00630"/>
<dbReference type="InterPro" id="IPR036388">
    <property type="entry name" value="WH-like_DNA-bd_sf"/>
</dbReference>
<dbReference type="Proteomes" id="UP000192582">
    <property type="component" value="Unassembled WGS sequence"/>
</dbReference>
<keyword evidence="3" id="KW-1185">Reference proteome</keyword>
<dbReference type="AlphaFoldDB" id="A0A1W1V9Y2"/>
<sequence length="158" mass="17278">MTPSSLFASGVSTDGSYLLVRQVLRLLRRLRQALDEPLQAAMKLGTKEVLVRAAVMDGFDTTSTVAEYHRLPAPTVTRIVTKLANQGLLERVTDSTDLRKLRLRLTPEGESTRAHTRAVAQDIARAQLGHLPAKRVNAALLALKDLETALVPSGKENE</sequence>
<organism evidence="2 3">
    <name type="scientific">Deinococcus hopiensis KR-140</name>
    <dbReference type="NCBI Taxonomy" id="695939"/>
    <lineage>
        <taxon>Bacteria</taxon>
        <taxon>Thermotogati</taxon>
        <taxon>Deinococcota</taxon>
        <taxon>Deinococci</taxon>
        <taxon>Deinococcales</taxon>
        <taxon>Deinococcaceae</taxon>
        <taxon>Deinococcus</taxon>
    </lineage>
</organism>
<name>A0A1W1V9Y2_9DEIO</name>
<accession>A0A1W1V9Y2</accession>
<dbReference type="Gene3D" id="1.10.10.10">
    <property type="entry name" value="Winged helix-like DNA-binding domain superfamily/Winged helix DNA-binding domain"/>
    <property type="match status" value="1"/>
</dbReference>
<reference evidence="2 3" key="1">
    <citation type="submission" date="2017-04" db="EMBL/GenBank/DDBJ databases">
        <authorList>
            <person name="Afonso C.L."/>
            <person name="Miller P.J."/>
            <person name="Scott M.A."/>
            <person name="Spackman E."/>
            <person name="Goraichik I."/>
            <person name="Dimitrov K.M."/>
            <person name="Suarez D.L."/>
            <person name="Swayne D.E."/>
        </authorList>
    </citation>
    <scope>NUCLEOTIDE SEQUENCE [LARGE SCALE GENOMIC DNA]</scope>
    <source>
        <strain evidence="2 3">KR-140</strain>
    </source>
</reference>
<dbReference type="InterPro" id="IPR000835">
    <property type="entry name" value="HTH_MarR-typ"/>
</dbReference>
<proteinExistence type="predicted"/>
<dbReference type="PANTHER" id="PTHR39515">
    <property type="entry name" value="CONSERVED PROTEIN"/>
    <property type="match status" value="1"/>
</dbReference>
<dbReference type="Pfam" id="PF13463">
    <property type="entry name" value="HTH_27"/>
    <property type="match status" value="1"/>
</dbReference>
<dbReference type="InterPro" id="IPR052526">
    <property type="entry name" value="HTH-type_Bedaq_tolerance"/>
</dbReference>
<protein>
    <submittedName>
        <fullName evidence="2">DNA-binding transcriptional regulator, MarR family</fullName>
    </submittedName>
</protein>
<dbReference type="PROSITE" id="PS50995">
    <property type="entry name" value="HTH_MARR_2"/>
    <property type="match status" value="1"/>
</dbReference>
<evidence type="ECO:0000313" key="3">
    <source>
        <dbReference type="Proteomes" id="UP000192582"/>
    </source>
</evidence>